<evidence type="ECO:0000313" key="28">
    <source>
        <dbReference type="Proteomes" id="UP000235145"/>
    </source>
</evidence>
<comment type="function">
    <text evidence="19">Involved in resistance response to the pathogenic oomycetes Phytophthora infestans and Phytophthora capsici.</text>
</comment>
<feature type="chain" id="PRO_5040195082" description="non-specific serine/threonine protein kinase" evidence="25">
    <location>
        <begin position="17"/>
        <end position="704"/>
    </location>
</feature>
<evidence type="ECO:0000256" key="12">
    <source>
        <dbReference type="ARBA" id="ARBA00022777"/>
    </source>
</evidence>
<evidence type="ECO:0000256" key="20">
    <source>
        <dbReference type="ARBA" id="ARBA00058818"/>
    </source>
</evidence>
<dbReference type="GO" id="GO:0030246">
    <property type="term" value="F:carbohydrate binding"/>
    <property type="evidence" value="ECO:0007669"/>
    <property type="project" value="UniProtKB-KW"/>
</dbReference>
<evidence type="ECO:0000256" key="9">
    <source>
        <dbReference type="ARBA" id="ARBA00022729"/>
    </source>
</evidence>
<dbReference type="Pfam" id="PF00069">
    <property type="entry name" value="Pkinase"/>
    <property type="match status" value="1"/>
</dbReference>
<dbReference type="GO" id="GO:0004674">
    <property type="term" value="F:protein serine/threonine kinase activity"/>
    <property type="evidence" value="ECO:0007669"/>
    <property type="project" value="UniProtKB-KW"/>
</dbReference>
<dbReference type="InterPro" id="IPR000719">
    <property type="entry name" value="Prot_kinase_dom"/>
</dbReference>
<keyword evidence="9 25" id="KW-0732">Signal</keyword>
<dbReference type="InterPro" id="IPR008271">
    <property type="entry name" value="Ser/Thr_kinase_AS"/>
</dbReference>
<dbReference type="InterPro" id="IPR050528">
    <property type="entry name" value="L-type_Lectin-RKs"/>
</dbReference>
<comment type="subunit">
    <text evidence="21">Interacts with ABCG40.</text>
</comment>
<dbReference type="InterPro" id="IPR011009">
    <property type="entry name" value="Kinase-like_dom_sf"/>
</dbReference>
<dbReference type="EC" id="2.7.11.1" evidence="4"/>
<evidence type="ECO:0000256" key="7">
    <source>
        <dbReference type="ARBA" id="ARBA00022679"/>
    </source>
</evidence>
<dbReference type="PROSITE" id="PS00307">
    <property type="entry name" value="LECTIN_LEGUME_BETA"/>
    <property type="match status" value="1"/>
</dbReference>
<feature type="transmembrane region" description="Helical" evidence="24">
    <location>
        <begin position="294"/>
        <end position="317"/>
    </location>
</feature>
<feature type="domain" description="Protein kinase" evidence="26">
    <location>
        <begin position="360"/>
        <end position="638"/>
    </location>
</feature>
<evidence type="ECO:0000256" key="6">
    <source>
        <dbReference type="ARBA" id="ARBA00022527"/>
    </source>
</evidence>
<evidence type="ECO:0000256" key="22">
    <source>
        <dbReference type="PROSITE-ProRule" id="PRU10141"/>
    </source>
</evidence>
<dbReference type="InterPro" id="IPR017441">
    <property type="entry name" value="Protein_kinase_ATP_BS"/>
</dbReference>
<dbReference type="InterPro" id="IPR001220">
    <property type="entry name" value="Legume_lectin_dom"/>
</dbReference>
<dbReference type="GO" id="GO:0009626">
    <property type="term" value="P:plant-type hypersensitive response"/>
    <property type="evidence" value="ECO:0007669"/>
    <property type="project" value="UniProtKB-ARBA"/>
</dbReference>
<dbReference type="EMBL" id="NBSK02000007">
    <property type="protein sequence ID" value="KAJ0195905.1"/>
    <property type="molecule type" value="Genomic_DNA"/>
</dbReference>
<dbReference type="CDD" id="cd06899">
    <property type="entry name" value="lectin_legume_LecRK_Arcelin_ConA"/>
    <property type="match status" value="1"/>
</dbReference>
<keyword evidence="28" id="KW-1185">Reference proteome</keyword>
<accession>A0A9R1UXQ2</accession>
<evidence type="ECO:0000256" key="19">
    <source>
        <dbReference type="ARBA" id="ARBA00058054"/>
    </source>
</evidence>
<evidence type="ECO:0000256" key="25">
    <source>
        <dbReference type="SAM" id="SignalP"/>
    </source>
</evidence>
<dbReference type="GO" id="GO:0005524">
    <property type="term" value="F:ATP binding"/>
    <property type="evidence" value="ECO:0007669"/>
    <property type="project" value="UniProtKB-UniRule"/>
</dbReference>
<comment type="function">
    <text evidence="20">Promotes hydrogen peroxide H(2)O(2) production and cell death.</text>
</comment>
<keyword evidence="5" id="KW-1003">Cell membrane</keyword>
<evidence type="ECO:0000256" key="11">
    <source>
        <dbReference type="ARBA" id="ARBA00022741"/>
    </source>
</evidence>
<keyword evidence="10" id="KW-0430">Lectin</keyword>
<dbReference type="GO" id="GO:0005886">
    <property type="term" value="C:plasma membrane"/>
    <property type="evidence" value="ECO:0000318"/>
    <property type="project" value="GO_Central"/>
</dbReference>
<comment type="caution">
    <text evidence="27">The sequence shown here is derived from an EMBL/GenBank/DDBJ whole genome shotgun (WGS) entry which is preliminary data.</text>
</comment>
<evidence type="ECO:0000256" key="14">
    <source>
        <dbReference type="ARBA" id="ARBA00022840"/>
    </source>
</evidence>
<keyword evidence="13" id="KW-0611">Plant defense</keyword>
<dbReference type="PANTHER" id="PTHR27007">
    <property type="match status" value="1"/>
</dbReference>
<evidence type="ECO:0000256" key="17">
    <source>
        <dbReference type="ARBA" id="ARBA00023170"/>
    </source>
</evidence>
<evidence type="ECO:0000259" key="26">
    <source>
        <dbReference type="PROSITE" id="PS50011"/>
    </source>
</evidence>
<proteinExistence type="inferred from homology"/>
<comment type="similarity">
    <text evidence="2">In the N-terminal section; belongs to the leguminous lectin family.</text>
</comment>
<dbReference type="Gene3D" id="2.60.120.200">
    <property type="match status" value="1"/>
</dbReference>
<dbReference type="InterPro" id="IPR000985">
    <property type="entry name" value="Lectin_LegA_CS"/>
</dbReference>
<dbReference type="Pfam" id="PF00139">
    <property type="entry name" value="Lectin_legB"/>
    <property type="match status" value="1"/>
</dbReference>
<dbReference type="AlphaFoldDB" id="A0A9R1UXQ2"/>
<dbReference type="CDD" id="cd14066">
    <property type="entry name" value="STKc_IRAK"/>
    <property type="match status" value="1"/>
</dbReference>
<evidence type="ECO:0000256" key="8">
    <source>
        <dbReference type="ARBA" id="ARBA00022692"/>
    </source>
</evidence>
<dbReference type="PROSITE" id="PS00108">
    <property type="entry name" value="PROTEIN_KINASE_ST"/>
    <property type="match status" value="1"/>
</dbReference>
<keyword evidence="12" id="KW-0418">Kinase</keyword>
<evidence type="ECO:0000256" key="23">
    <source>
        <dbReference type="SAM" id="MobiDB-lite"/>
    </source>
</evidence>
<dbReference type="SMART" id="SM00220">
    <property type="entry name" value="S_TKc"/>
    <property type="match status" value="1"/>
</dbReference>
<comment type="subcellular location">
    <subcellularLocation>
        <location evidence="1">Cell membrane</location>
        <topology evidence="1">Single-pass type I membrane protein</topology>
    </subcellularLocation>
</comment>
<keyword evidence="15 24" id="KW-1133">Transmembrane helix</keyword>
<dbReference type="FunFam" id="2.60.120.200:FF:000103">
    <property type="entry name" value="L-type lectin-domain containing receptor kinase IX.1"/>
    <property type="match status" value="1"/>
</dbReference>
<evidence type="ECO:0000256" key="21">
    <source>
        <dbReference type="ARBA" id="ARBA00063357"/>
    </source>
</evidence>
<keyword evidence="11 22" id="KW-0547">Nucleotide-binding</keyword>
<feature type="binding site" evidence="22">
    <location>
        <position position="390"/>
    </location>
    <ligand>
        <name>ATP</name>
        <dbReference type="ChEBI" id="CHEBI:30616"/>
    </ligand>
</feature>
<name>A0A9R1UXQ2_LACSA</name>
<keyword evidence="7" id="KW-0808">Transferase</keyword>
<gene>
    <name evidence="27" type="ORF">LSAT_V11C700374960</name>
</gene>
<dbReference type="Proteomes" id="UP000235145">
    <property type="component" value="Unassembled WGS sequence"/>
</dbReference>
<comment type="similarity">
    <text evidence="3">In the C-terminal section; belongs to the protein kinase superfamily. Ser/Thr protein kinase family.</text>
</comment>
<evidence type="ECO:0000256" key="3">
    <source>
        <dbReference type="ARBA" id="ARBA00010217"/>
    </source>
</evidence>
<evidence type="ECO:0000256" key="10">
    <source>
        <dbReference type="ARBA" id="ARBA00022734"/>
    </source>
</evidence>
<evidence type="ECO:0000256" key="24">
    <source>
        <dbReference type="SAM" id="Phobius"/>
    </source>
</evidence>
<keyword evidence="6" id="KW-0723">Serine/threonine-protein kinase</keyword>
<evidence type="ECO:0000256" key="4">
    <source>
        <dbReference type="ARBA" id="ARBA00012513"/>
    </source>
</evidence>
<feature type="signal peptide" evidence="25">
    <location>
        <begin position="1"/>
        <end position="16"/>
    </location>
</feature>
<evidence type="ECO:0000256" key="15">
    <source>
        <dbReference type="ARBA" id="ARBA00022989"/>
    </source>
</evidence>
<dbReference type="Gramene" id="rna-gnl|WGS:NBSK|LSAT_7X84180_mrna">
    <property type="protein sequence ID" value="cds-PLY86088.1"/>
    <property type="gene ID" value="gene-LSAT_7X84180"/>
</dbReference>
<protein>
    <recommendedName>
        <fullName evidence="4">non-specific serine/threonine protein kinase</fullName>
        <ecNumber evidence="4">2.7.11.1</ecNumber>
    </recommendedName>
</protein>
<dbReference type="PROSITE" id="PS50011">
    <property type="entry name" value="PROTEIN_KINASE_DOM"/>
    <property type="match status" value="1"/>
</dbReference>
<keyword evidence="17" id="KW-0675">Receptor</keyword>
<dbReference type="InterPro" id="IPR013320">
    <property type="entry name" value="ConA-like_dom_sf"/>
</dbReference>
<reference evidence="27 28" key="1">
    <citation type="journal article" date="2017" name="Nat. Commun.">
        <title>Genome assembly with in vitro proximity ligation data and whole-genome triplication in lettuce.</title>
        <authorList>
            <person name="Reyes-Chin-Wo S."/>
            <person name="Wang Z."/>
            <person name="Yang X."/>
            <person name="Kozik A."/>
            <person name="Arikit S."/>
            <person name="Song C."/>
            <person name="Xia L."/>
            <person name="Froenicke L."/>
            <person name="Lavelle D.O."/>
            <person name="Truco M.J."/>
            <person name="Xia R."/>
            <person name="Zhu S."/>
            <person name="Xu C."/>
            <person name="Xu H."/>
            <person name="Xu X."/>
            <person name="Cox K."/>
            <person name="Korf I."/>
            <person name="Meyers B.C."/>
            <person name="Michelmore R.W."/>
        </authorList>
    </citation>
    <scope>NUCLEOTIDE SEQUENCE [LARGE SCALE GENOMIC DNA]</scope>
    <source>
        <strain evidence="28">cv. Salinas</strain>
        <tissue evidence="27">Seedlings</tissue>
    </source>
</reference>
<keyword evidence="14 22" id="KW-0067">ATP-binding</keyword>
<dbReference type="PROSITE" id="PS00308">
    <property type="entry name" value="LECTIN_LEGUME_ALPHA"/>
    <property type="match status" value="1"/>
</dbReference>
<evidence type="ECO:0000256" key="1">
    <source>
        <dbReference type="ARBA" id="ARBA00004251"/>
    </source>
</evidence>
<dbReference type="SUPFAM" id="SSF49899">
    <property type="entry name" value="Concanavalin A-like lectins/glucanases"/>
    <property type="match status" value="1"/>
</dbReference>
<evidence type="ECO:0000256" key="5">
    <source>
        <dbReference type="ARBA" id="ARBA00022475"/>
    </source>
</evidence>
<organism evidence="27 28">
    <name type="scientific">Lactuca sativa</name>
    <name type="common">Garden lettuce</name>
    <dbReference type="NCBI Taxonomy" id="4236"/>
    <lineage>
        <taxon>Eukaryota</taxon>
        <taxon>Viridiplantae</taxon>
        <taxon>Streptophyta</taxon>
        <taxon>Embryophyta</taxon>
        <taxon>Tracheophyta</taxon>
        <taxon>Spermatophyta</taxon>
        <taxon>Magnoliopsida</taxon>
        <taxon>eudicotyledons</taxon>
        <taxon>Gunneridae</taxon>
        <taxon>Pentapetalae</taxon>
        <taxon>asterids</taxon>
        <taxon>campanulids</taxon>
        <taxon>Asterales</taxon>
        <taxon>Asteraceae</taxon>
        <taxon>Cichorioideae</taxon>
        <taxon>Cichorieae</taxon>
        <taxon>Lactucinae</taxon>
        <taxon>Lactuca</taxon>
    </lineage>
</organism>
<dbReference type="FunFam" id="3.30.200.20:FF:000168">
    <property type="entry name" value="L-type lectin-domain containing receptor kinase IX.1"/>
    <property type="match status" value="1"/>
</dbReference>
<evidence type="ECO:0000256" key="13">
    <source>
        <dbReference type="ARBA" id="ARBA00022821"/>
    </source>
</evidence>
<dbReference type="Gene3D" id="1.10.510.10">
    <property type="entry name" value="Transferase(Phosphotransferase) domain 1"/>
    <property type="match status" value="1"/>
</dbReference>
<dbReference type="PROSITE" id="PS00107">
    <property type="entry name" value="PROTEIN_KINASE_ATP"/>
    <property type="match status" value="1"/>
</dbReference>
<evidence type="ECO:0000256" key="18">
    <source>
        <dbReference type="ARBA" id="ARBA00023180"/>
    </source>
</evidence>
<keyword evidence="18" id="KW-0325">Glycoprotein</keyword>
<evidence type="ECO:0000313" key="27">
    <source>
        <dbReference type="EMBL" id="KAJ0195905.1"/>
    </source>
</evidence>
<dbReference type="Gene3D" id="3.30.200.20">
    <property type="entry name" value="Phosphorylase Kinase, domain 1"/>
    <property type="match status" value="1"/>
</dbReference>
<dbReference type="FunFam" id="1.10.510.10:FF:000240">
    <property type="entry name" value="Lectin-domain containing receptor kinase A4.3"/>
    <property type="match status" value="1"/>
</dbReference>
<sequence length="704" mass="77769">MIIILSLLLVVLPSSANLIFNFTSFNPNNHELSYYGDAAPSNPVIQLTRNQQDKEMHWSTGRVTYQKLFRLWDKDSGELADFTTRFSFTINSGDQSVYGDGIAFFLAPDGFKLPPKQEGSGIGLVGADHVLNSTLNPFIAVEFDTYRNDWDPPGDHVGININSMVSVKNVTWSNLVANGQRNVARVSYNSSAKRLSVAFTGFDQTGVFTQRLSQLVDLKEYLPEYVSIGFSASTGDYFEIHTIHSWDFNSSLPTHDEIIGPIGSEISINSSAPSPSVVTLLQPVLHQSQRQFKVVLGIGLGLGLCALISGFFMFGCLKKRRIIFQKRDEEDVFGDTKEYEIETGPKKFSYKQLALATKNFSEGEKIGQGGFGGVYKGFMRETNSYVAVKKISSGSKQGIKEYAAEVRTISQLRHKNLVQLVGWCHEGKELLLVYEFMSNGSLDSHLFKGSFLLTWAMRYNVARGLASALLYLQEEWEQCVLHRDIKTSNIMLDSNFNAKLGDFGLARLVDHEIGCQTTILAGTMGYMAPECVLTGRAGKESDVYSYGVVALELASGKKPIDPMAKDCHRRLVDHVWDLYGRGMLSHVADPKLESDFDEGEMECLITVGLWCAHPDPKVRPTIKQAIQVLNFEAPLPNLPKTVPTPTFSATPITMSAFWSSPLVDLTGSGRDYTMCSSSSDEVKSSKHTGSSSASSSASFVDDTQ</sequence>
<dbReference type="GO" id="GO:0002229">
    <property type="term" value="P:defense response to oomycetes"/>
    <property type="evidence" value="ECO:0007669"/>
    <property type="project" value="UniProtKB-ARBA"/>
</dbReference>
<evidence type="ECO:0000256" key="16">
    <source>
        <dbReference type="ARBA" id="ARBA00023136"/>
    </source>
</evidence>
<feature type="region of interest" description="Disordered" evidence="23">
    <location>
        <begin position="675"/>
        <end position="704"/>
    </location>
</feature>
<keyword evidence="8 24" id="KW-0812">Transmembrane</keyword>
<evidence type="ECO:0000256" key="2">
    <source>
        <dbReference type="ARBA" id="ARBA00008536"/>
    </source>
</evidence>
<keyword evidence="16 24" id="KW-0472">Membrane</keyword>
<dbReference type="InterPro" id="IPR019825">
    <property type="entry name" value="Lectin_legB_Mn/Ca_BS"/>
</dbReference>
<dbReference type="SUPFAM" id="SSF56112">
    <property type="entry name" value="Protein kinase-like (PK-like)"/>
    <property type="match status" value="1"/>
</dbReference>